<evidence type="ECO:0000259" key="13">
    <source>
        <dbReference type="Pfam" id="PF03264"/>
    </source>
</evidence>
<dbReference type="InterPro" id="IPR051174">
    <property type="entry name" value="Cytochrome_c-type_ET"/>
</dbReference>
<evidence type="ECO:0000313" key="15">
    <source>
        <dbReference type="Proteomes" id="UP001300692"/>
    </source>
</evidence>
<sequence>MSFLKKIIPPDQWLIPVTLLCGLIAGMGFYVLKVSNATSYLSDDPRACINCHVMTPEFITWDHSSHKNVATCNDCHVPHDNIANKYFFKAKDGLYHASVYTMRAEPQAIRMKEPSAKVVQSNCIRCHSDQVADAKMNAWVENHKENKTSRQCWECHRETPHGRIKSLAAIGQFIDPLPQRQQQKEFVPDWIKNQLKESKK</sequence>
<dbReference type="Gene3D" id="1.10.3820.10">
    <property type="entry name" value="Di-heme elbow motif domain"/>
    <property type="match status" value="1"/>
</dbReference>
<dbReference type="SUPFAM" id="SSF48695">
    <property type="entry name" value="Multiheme cytochromes"/>
    <property type="match status" value="1"/>
</dbReference>
<name>A0ABT3CQ25_9BACT</name>
<gene>
    <name evidence="14" type="primary">nrfH</name>
    <name evidence="14" type="ORF">N7U62_01815</name>
</gene>
<comment type="similarity">
    <text evidence="2">Belongs to the NapC/NirT/NrfH family.</text>
</comment>
<dbReference type="InterPro" id="IPR005126">
    <property type="entry name" value="NapC/NirT_cyt_c_N"/>
</dbReference>
<keyword evidence="8" id="KW-0249">Electron transport</keyword>
<evidence type="ECO:0000256" key="8">
    <source>
        <dbReference type="ARBA" id="ARBA00022982"/>
    </source>
</evidence>
<evidence type="ECO:0000256" key="9">
    <source>
        <dbReference type="ARBA" id="ARBA00022989"/>
    </source>
</evidence>
<evidence type="ECO:0000256" key="5">
    <source>
        <dbReference type="ARBA" id="ARBA00022617"/>
    </source>
</evidence>
<evidence type="ECO:0000256" key="2">
    <source>
        <dbReference type="ARBA" id="ARBA00007395"/>
    </source>
</evidence>
<evidence type="ECO:0000256" key="4">
    <source>
        <dbReference type="ARBA" id="ARBA00022475"/>
    </source>
</evidence>
<evidence type="ECO:0000256" key="3">
    <source>
        <dbReference type="ARBA" id="ARBA00022448"/>
    </source>
</evidence>
<comment type="subcellular location">
    <subcellularLocation>
        <location evidence="1">Cell membrane</location>
    </subcellularLocation>
</comment>
<comment type="caution">
    <text evidence="14">The sequence shown here is derived from an EMBL/GenBank/DDBJ whole genome shotgun (WGS) entry which is preliminary data.</text>
</comment>
<organism evidence="14 15">
    <name type="scientific">Reichenbachiella ulvae</name>
    <dbReference type="NCBI Taxonomy" id="2980104"/>
    <lineage>
        <taxon>Bacteria</taxon>
        <taxon>Pseudomonadati</taxon>
        <taxon>Bacteroidota</taxon>
        <taxon>Cytophagia</taxon>
        <taxon>Cytophagales</taxon>
        <taxon>Reichenbachiellaceae</taxon>
        <taxon>Reichenbachiella</taxon>
    </lineage>
</organism>
<keyword evidence="11 12" id="KW-0472">Membrane</keyword>
<dbReference type="PANTHER" id="PTHR30333">
    <property type="entry name" value="CYTOCHROME C-TYPE PROTEIN"/>
    <property type="match status" value="1"/>
</dbReference>
<protein>
    <submittedName>
        <fullName evidence="14">Cytochrome c nitrite reductase small subunit</fullName>
        <ecNumber evidence="14">1.7.2.2</ecNumber>
    </submittedName>
</protein>
<dbReference type="InterPro" id="IPR038266">
    <property type="entry name" value="NapC/NirT_cytc_sf"/>
</dbReference>
<dbReference type="EMBL" id="JAOYOD010000001">
    <property type="protein sequence ID" value="MCV9385378.1"/>
    <property type="molecule type" value="Genomic_DNA"/>
</dbReference>
<keyword evidence="9 12" id="KW-1133">Transmembrane helix</keyword>
<dbReference type="PANTHER" id="PTHR30333:SF1">
    <property type="entry name" value="CYTOCHROME C-TYPE PROTEIN NAPC"/>
    <property type="match status" value="1"/>
</dbReference>
<evidence type="ECO:0000256" key="7">
    <source>
        <dbReference type="ARBA" id="ARBA00022723"/>
    </source>
</evidence>
<keyword evidence="7" id="KW-0479">Metal-binding</keyword>
<keyword evidence="15" id="KW-1185">Reference proteome</keyword>
<evidence type="ECO:0000256" key="6">
    <source>
        <dbReference type="ARBA" id="ARBA00022692"/>
    </source>
</evidence>
<keyword evidence="5" id="KW-0349">Heme</keyword>
<dbReference type="RefSeq" id="WP_264136169.1">
    <property type="nucleotide sequence ID" value="NZ_JAOYOD010000001.1"/>
</dbReference>
<keyword evidence="6 12" id="KW-0812">Transmembrane</keyword>
<dbReference type="InterPro" id="IPR017571">
    <property type="entry name" value="NrfH"/>
</dbReference>
<keyword evidence="14" id="KW-0560">Oxidoreductase</keyword>
<evidence type="ECO:0000256" key="11">
    <source>
        <dbReference type="ARBA" id="ARBA00023136"/>
    </source>
</evidence>
<evidence type="ECO:0000313" key="14">
    <source>
        <dbReference type="EMBL" id="MCV9385378.1"/>
    </source>
</evidence>
<dbReference type="NCBIfam" id="TIGR03153">
    <property type="entry name" value="cytochr_NrfH"/>
    <property type="match status" value="1"/>
</dbReference>
<dbReference type="Pfam" id="PF03264">
    <property type="entry name" value="Cytochrom_NNT"/>
    <property type="match status" value="1"/>
</dbReference>
<keyword evidence="10" id="KW-0408">Iron</keyword>
<dbReference type="EC" id="1.7.2.2" evidence="14"/>
<dbReference type="GO" id="GO:0042279">
    <property type="term" value="F:nitrite reductase (cytochrome, ammonia-forming) activity"/>
    <property type="evidence" value="ECO:0007669"/>
    <property type="project" value="UniProtKB-EC"/>
</dbReference>
<reference evidence="14 15" key="1">
    <citation type="submission" date="2022-10" db="EMBL/GenBank/DDBJ databases">
        <title>Comparative genomics and taxonomic characterization of three novel marine species of genus Reichenbachiella exhibiting antioxidant and polysaccharide degradation activities.</title>
        <authorList>
            <person name="Muhammad N."/>
            <person name="Lee Y.-J."/>
            <person name="Ko J."/>
            <person name="Kim S.-G."/>
        </authorList>
    </citation>
    <scope>NUCLEOTIDE SEQUENCE [LARGE SCALE GENOMIC DNA]</scope>
    <source>
        <strain evidence="14 15">ABR2-5</strain>
    </source>
</reference>
<evidence type="ECO:0000256" key="12">
    <source>
        <dbReference type="SAM" id="Phobius"/>
    </source>
</evidence>
<dbReference type="Proteomes" id="UP001300692">
    <property type="component" value="Unassembled WGS sequence"/>
</dbReference>
<proteinExistence type="inferred from homology"/>
<accession>A0ABT3CQ25</accession>
<keyword evidence="3" id="KW-0813">Transport</keyword>
<evidence type="ECO:0000256" key="10">
    <source>
        <dbReference type="ARBA" id="ARBA00023004"/>
    </source>
</evidence>
<evidence type="ECO:0000256" key="1">
    <source>
        <dbReference type="ARBA" id="ARBA00004236"/>
    </source>
</evidence>
<dbReference type="InterPro" id="IPR036280">
    <property type="entry name" value="Multihaem_cyt_sf"/>
</dbReference>
<feature type="domain" description="NapC/NirT cytochrome c N-terminal" evidence="13">
    <location>
        <begin position="17"/>
        <end position="162"/>
    </location>
</feature>
<feature type="transmembrane region" description="Helical" evidence="12">
    <location>
        <begin position="12"/>
        <end position="32"/>
    </location>
</feature>
<keyword evidence="4" id="KW-1003">Cell membrane</keyword>